<keyword evidence="2" id="KW-1185">Reference proteome</keyword>
<proteinExistence type="predicted"/>
<organism evidence="1 2">
    <name type="scientific">Zoogloea dura</name>
    <dbReference type="NCBI Taxonomy" id="2728840"/>
    <lineage>
        <taxon>Bacteria</taxon>
        <taxon>Pseudomonadati</taxon>
        <taxon>Pseudomonadota</taxon>
        <taxon>Betaproteobacteria</taxon>
        <taxon>Rhodocyclales</taxon>
        <taxon>Zoogloeaceae</taxon>
        <taxon>Zoogloea</taxon>
    </lineage>
</organism>
<accession>A0A848G5I7</accession>
<protein>
    <submittedName>
        <fullName evidence="1">Uncharacterized protein</fullName>
    </submittedName>
</protein>
<reference evidence="1 2" key="1">
    <citation type="submission" date="2020-04" db="EMBL/GenBank/DDBJ databases">
        <title>Zoogloea sp. G-4-1-14 isolated from soil.</title>
        <authorList>
            <person name="Dahal R.H."/>
        </authorList>
    </citation>
    <scope>NUCLEOTIDE SEQUENCE [LARGE SCALE GENOMIC DNA]</scope>
    <source>
        <strain evidence="1 2">G-4-1-14</strain>
    </source>
</reference>
<dbReference type="AlphaFoldDB" id="A0A848G5I7"/>
<dbReference type="RefSeq" id="WP_169144559.1">
    <property type="nucleotide sequence ID" value="NZ_JABBGA010000002.1"/>
</dbReference>
<dbReference type="EMBL" id="JABBGA010000002">
    <property type="protein sequence ID" value="NML24921.1"/>
    <property type="molecule type" value="Genomic_DNA"/>
</dbReference>
<sequence length="180" mass="19973">MSRWRLGWLLVAGSLSACVTPSADPRAIRRLDPAALAQIEAARPGRPLGLDEVVALSRRGIPLPEQLEILRSTGTRHVLTPSAALRLQEQGVVPEVLDALVEAQERWARDEAAADKIRREQAAQAAAERARAEAYRRAWRDAEWNSSLYLNYGGVFGSPYHRYGRPWGYGGSGWGIRYGR</sequence>
<gene>
    <name evidence="1" type="ORF">HHL15_04170</name>
</gene>
<dbReference type="PROSITE" id="PS51257">
    <property type="entry name" value="PROKAR_LIPOPROTEIN"/>
    <property type="match status" value="1"/>
</dbReference>
<evidence type="ECO:0000313" key="2">
    <source>
        <dbReference type="Proteomes" id="UP000580043"/>
    </source>
</evidence>
<evidence type="ECO:0000313" key="1">
    <source>
        <dbReference type="EMBL" id="NML24921.1"/>
    </source>
</evidence>
<name>A0A848G5I7_9RHOO</name>
<dbReference type="Proteomes" id="UP000580043">
    <property type="component" value="Unassembled WGS sequence"/>
</dbReference>
<comment type="caution">
    <text evidence="1">The sequence shown here is derived from an EMBL/GenBank/DDBJ whole genome shotgun (WGS) entry which is preliminary data.</text>
</comment>